<name>A0A3D9YL09_9HYPH</name>
<dbReference type="OrthoDB" id="9958625at2"/>
<dbReference type="EMBL" id="QUMO01000006">
    <property type="protein sequence ID" value="REF83267.1"/>
    <property type="molecule type" value="Genomic_DNA"/>
</dbReference>
<keyword evidence="2" id="KW-1185">Reference proteome</keyword>
<sequence length="99" mass="10639">MNSATKVTAPPKLSRPVLKCLGALARFYDDEFGFVSFATIAAEADMPRIAVRRTVRFLARRGLAEYGKGLWTRDGEPAGSGYRCTRAGLAAAQELGCGL</sequence>
<protein>
    <recommendedName>
        <fullName evidence="3">IclR-like helix-turn-helix domain-containing protein</fullName>
    </recommendedName>
</protein>
<evidence type="ECO:0000313" key="1">
    <source>
        <dbReference type="EMBL" id="REF83267.1"/>
    </source>
</evidence>
<reference evidence="1 2" key="1">
    <citation type="submission" date="2018-08" db="EMBL/GenBank/DDBJ databases">
        <title>Genomic Encyclopedia of Type Strains, Phase IV (KMG-IV): sequencing the most valuable type-strain genomes for metagenomic binning, comparative biology and taxonomic classification.</title>
        <authorList>
            <person name="Goeker M."/>
        </authorList>
    </citation>
    <scope>NUCLEOTIDE SEQUENCE [LARGE SCALE GENOMIC DNA]</scope>
    <source>
        <strain evidence="1 2">BW863</strain>
    </source>
</reference>
<comment type="caution">
    <text evidence="1">The sequence shown here is derived from an EMBL/GenBank/DDBJ whole genome shotgun (WGS) entry which is preliminary data.</text>
</comment>
<evidence type="ECO:0000313" key="2">
    <source>
        <dbReference type="Proteomes" id="UP000256900"/>
    </source>
</evidence>
<dbReference type="AlphaFoldDB" id="A0A3D9YL09"/>
<proteinExistence type="predicted"/>
<organism evidence="1 2">
    <name type="scientific">Methylovirgula ligni</name>
    <dbReference type="NCBI Taxonomy" id="569860"/>
    <lineage>
        <taxon>Bacteria</taxon>
        <taxon>Pseudomonadati</taxon>
        <taxon>Pseudomonadota</taxon>
        <taxon>Alphaproteobacteria</taxon>
        <taxon>Hyphomicrobiales</taxon>
        <taxon>Beijerinckiaceae</taxon>
        <taxon>Methylovirgula</taxon>
    </lineage>
</organism>
<dbReference type="Proteomes" id="UP000256900">
    <property type="component" value="Unassembled WGS sequence"/>
</dbReference>
<dbReference type="RefSeq" id="WP_129396502.1">
    <property type="nucleotide sequence ID" value="NZ_CP025086.1"/>
</dbReference>
<evidence type="ECO:0008006" key="3">
    <source>
        <dbReference type="Google" id="ProtNLM"/>
    </source>
</evidence>
<accession>A0A3D9YL09</accession>
<gene>
    <name evidence="1" type="ORF">DES32_3183</name>
</gene>